<gene>
    <name evidence="2" type="ORF">BV898_00167</name>
</gene>
<feature type="compositionally biased region" description="Basic residues" evidence="1">
    <location>
        <begin position="15"/>
        <end position="24"/>
    </location>
</feature>
<evidence type="ECO:0000313" key="3">
    <source>
        <dbReference type="Proteomes" id="UP000192578"/>
    </source>
</evidence>
<name>A0A1W0XF00_HYPEX</name>
<comment type="caution">
    <text evidence="2">The sequence shown here is derived from an EMBL/GenBank/DDBJ whole genome shotgun (WGS) entry which is preliminary data.</text>
</comment>
<organism evidence="2 3">
    <name type="scientific">Hypsibius exemplaris</name>
    <name type="common">Freshwater tardigrade</name>
    <dbReference type="NCBI Taxonomy" id="2072580"/>
    <lineage>
        <taxon>Eukaryota</taxon>
        <taxon>Metazoa</taxon>
        <taxon>Ecdysozoa</taxon>
        <taxon>Tardigrada</taxon>
        <taxon>Eutardigrada</taxon>
        <taxon>Parachela</taxon>
        <taxon>Hypsibioidea</taxon>
        <taxon>Hypsibiidae</taxon>
        <taxon>Hypsibius</taxon>
    </lineage>
</organism>
<evidence type="ECO:0000256" key="1">
    <source>
        <dbReference type="SAM" id="MobiDB-lite"/>
    </source>
</evidence>
<accession>A0A1W0XF00</accession>
<keyword evidence="3" id="KW-1185">Reference proteome</keyword>
<evidence type="ECO:0000313" key="2">
    <source>
        <dbReference type="EMBL" id="OQV26037.1"/>
    </source>
</evidence>
<reference evidence="3" key="1">
    <citation type="submission" date="2017-01" db="EMBL/GenBank/DDBJ databases">
        <title>Comparative genomics of anhydrobiosis in the tardigrade Hypsibius dujardini.</title>
        <authorList>
            <person name="Yoshida Y."/>
            <person name="Koutsovoulos G."/>
            <person name="Laetsch D."/>
            <person name="Stevens L."/>
            <person name="Kumar S."/>
            <person name="Horikawa D."/>
            <person name="Ishino K."/>
            <person name="Komine S."/>
            <person name="Tomita M."/>
            <person name="Blaxter M."/>
            <person name="Arakawa K."/>
        </authorList>
    </citation>
    <scope>NUCLEOTIDE SEQUENCE [LARGE SCALE GENOMIC DNA]</scope>
    <source>
        <strain evidence="3">Z151</strain>
    </source>
</reference>
<dbReference type="AlphaFoldDB" id="A0A1W0XF00"/>
<dbReference type="EMBL" id="MTYJ01000001">
    <property type="protein sequence ID" value="OQV26037.1"/>
    <property type="molecule type" value="Genomic_DNA"/>
</dbReference>
<feature type="region of interest" description="Disordered" evidence="1">
    <location>
        <begin position="1"/>
        <end position="36"/>
    </location>
</feature>
<sequence>MYSGSLNVSSGGSNYRRRKTQRGRRPSEKPPTATVEDPALLMPGQFGSVQYWARRFYLCLRKIVFGVSDGYGEYFAYTVQLDI</sequence>
<feature type="compositionally biased region" description="Low complexity" evidence="1">
    <location>
        <begin position="1"/>
        <end position="14"/>
    </location>
</feature>
<dbReference type="Proteomes" id="UP000192578">
    <property type="component" value="Unassembled WGS sequence"/>
</dbReference>
<proteinExistence type="predicted"/>
<protein>
    <submittedName>
        <fullName evidence="2">Uncharacterized protein</fullName>
    </submittedName>
</protein>